<dbReference type="CDD" id="cd06579">
    <property type="entry name" value="TM_PBP1_transp_AraH_like"/>
    <property type="match status" value="1"/>
</dbReference>
<comment type="function">
    <text evidence="9">Part of the ABC transporter complex LsrABCD involved in autoinducer 2 (AI-2) import. Probably responsible for the translocation of the substrate across the membrane.</text>
</comment>
<dbReference type="InterPro" id="IPR001851">
    <property type="entry name" value="ABC_transp_permease"/>
</dbReference>
<organism evidence="12 13">
    <name type="scientific">Pararobbsia silviterrae</name>
    <dbReference type="NCBI Taxonomy" id="1792498"/>
    <lineage>
        <taxon>Bacteria</taxon>
        <taxon>Pseudomonadati</taxon>
        <taxon>Pseudomonadota</taxon>
        <taxon>Betaproteobacteria</taxon>
        <taxon>Burkholderiales</taxon>
        <taxon>Burkholderiaceae</taxon>
        <taxon>Pararobbsia</taxon>
    </lineage>
</organism>
<feature type="transmembrane region" description="Helical" evidence="11">
    <location>
        <begin position="213"/>
        <end position="232"/>
    </location>
</feature>
<dbReference type="AlphaFoldDB" id="A0A494XSY1"/>
<keyword evidence="8 11" id="KW-0472">Membrane</keyword>
<feature type="transmembrane region" description="Helical" evidence="11">
    <location>
        <begin position="160"/>
        <end position="181"/>
    </location>
</feature>
<evidence type="ECO:0000256" key="7">
    <source>
        <dbReference type="ARBA" id="ARBA00022989"/>
    </source>
</evidence>
<proteinExistence type="predicted"/>
<name>A0A494XSY1_9BURK</name>
<evidence type="ECO:0000256" key="3">
    <source>
        <dbReference type="ARBA" id="ARBA00022448"/>
    </source>
</evidence>
<dbReference type="Proteomes" id="UP000270342">
    <property type="component" value="Unassembled WGS sequence"/>
</dbReference>
<feature type="transmembrane region" description="Helical" evidence="11">
    <location>
        <begin position="46"/>
        <end position="66"/>
    </location>
</feature>
<accession>A0A494XSY1</accession>
<dbReference type="EMBL" id="RBZU01000006">
    <property type="protein sequence ID" value="RKP53729.1"/>
    <property type="molecule type" value="Genomic_DNA"/>
</dbReference>
<feature type="transmembrane region" description="Helical" evidence="11">
    <location>
        <begin position="122"/>
        <end position="140"/>
    </location>
</feature>
<keyword evidence="5" id="KW-0997">Cell inner membrane</keyword>
<comment type="subunit">
    <text evidence="2">The complex is composed of two ATP-binding proteins (LsrA), two transmembrane proteins (LsrC and LsrD) and a solute-binding protein (LsrB).</text>
</comment>
<feature type="transmembrane region" description="Helical" evidence="11">
    <location>
        <begin position="296"/>
        <end position="312"/>
    </location>
</feature>
<evidence type="ECO:0000256" key="9">
    <source>
        <dbReference type="ARBA" id="ARBA00025439"/>
    </source>
</evidence>
<protein>
    <recommendedName>
        <fullName evidence="10">Autoinducer 2 import system permease protein LsrD</fullName>
    </recommendedName>
</protein>
<keyword evidence="4" id="KW-1003">Cell membrane</keyword>
<dbReference type="PANTHER" id="PTHR32196:SF71">
    <property type="entry name" value="AUTOINDUCER 2 IMPORT SYSTEM PERMEASE PROTEIN LSRD"/>
    <property type="match status" value="1"/>
</dbReference>
<dbReference type="GO" id="GO:0005886">
    <property type="term" value="C:plasma membrane"/>
    <property type="evidence" value="ECO:0007669"/>
    <property type="project" value="UniProtKB-SubCell"/>
</dbReference>
<dbReference type="PANTHER" id="PTHR32196">
    <property type="entry name" value="ABC TRANSPORTER PERMEASE PROTEIN YPHD-RELATED-RELATED"/>
    <property type="match status" value="1"/>
</dbReference>
<keyword evidence="6 11" id="KW-0812">Transmembrane</keyword>
<reference evidence="12 13" key="1">
    <citation type="submission" date="2018-10" db="EMBL/GenBank/DDBJ databases">
        <title>Robbsia sp. DHC34, isolated from soil.</title>
        <authorList>
            <person name="Gao Z.-H."/>
            <person name="Qiu L.-H."/>
        </authorList>
    </citation>
    <scope>NUCLEOTIDE SEQUENCE [LARGE SCALE GENOMIC DNA]</scope>
    <source>
        <strain evidence="12 13">DHC34</strain>
    </source>
</reference>
<evidence type="ECO:0000256" key="10">
    <source>
        <dbReference type="ARBA" id="ARBA00039381"/>
    </source>
</evidence>
<evidence type="ECO:0000256" key="1">
    <source>
        <dbReference type="ARBA" id="ARBA00004651"/>
    </source>
</evidence>
<gene>
    <name evidence="12" type="ORF">D7S86_15840</name>
</gene>
<evidence type="ECO:0000256" key="5">
    <source>
        <dbReference type="ARBA" id="ARBA00022519"/>
    </source>
</evidence>
<feature type="transmembrane region" description="Helical" evidence="11">
    <location>
        <begin position="94"/>
        <end position="115"/>
    </location>
</feature>
<comment type="caution">
    <text evidence="12">The sequence shown here is derived from an EMBL/GenBank/DDBJ whole genome shotgun (WGS) entry which is preliminary data.</text>
</comment>
<evidence type="ECO:0000256" key="2">
    <source>
        <dbReference type="ARBA" id="ARBA00011262"/>
    </source>
</evidence>
<evidence type="ECO:0000313" key="13">
    <source>
        <dbReference type="Proteomes" id="UP000270342"/>
    </source>
</evidence>
<evidence type="ECO:0000313" key="12">
    <source>
        <dbReference type="EMBL" id="RKP53729.1"/>
    </source>
</evidence>
<evidence type="ECO:0000256" key="4">
    <source>
        <dbReference type="ARBA" id="ARBA00022475"/>
    </source>
</evidence>
<dbReference type="GO" id="GO:0022857">
    <property type="term" value="F:transmembrane transporter activity"/>
    <property type="evidence" value="ECO:0007669"/>
    <property type="project" value="InterPro"/>
</dbReference>
<evidence type="ECO:0000256" key="8">
    <source>
        <dbReference type="ARBA" id="ARBA00023136"/>
    </source>
</evidence>
<feature type="transmembrane region" description="Helical" evidence="11">
    <location>
        <begin position="244"/>
        <end position="261"/>
    </location>
</feature>
<keyword evidence="3" id="KW-0813">Transport</keyword>
<comment type="subcellular location">
    <subcellularLocation>
        <location evidence="1">Cell membrane</location>
        <topology evidence="1">Multi-pass membrane protein</topology>
    </subcellularLocation>
</comment>
<keyword evidence="7 11" id="KW-1133">Transmembrane helix</keyword>
<dbReference type="Pfam" id="PF02653">
    <property type="entry name" value="BPD_transp_2"/>
    <property type="match status" value="1"/>
</dbReference>
<keyword evidence="13" id="KW-1185">Reference proteome</keyword>
<evidence type="ECO:0000256" key="11">
    <source>
        <dbReference type="SAM" id="Phobius"/>
    </source>
</evidence>
<evidence type="ECO:0000256" key="6">
    <source>
        <dbReference type="ARBA" id="ARBA00022692"/>
    </source>
</evidence>
<sequence>MCIRYGRGIQVKVIQLAMLAATLVVAQVLASMSGISFFNLQNVRDLLLSSSVTLIVACGMSVVILIGSIDLSVGAIATTAGMVSAWLLPAIGWWALVLGVAIGLVCGLVNGALYVYLRIPSILVTLGMATALSGAVMFISGGESIAVMTPAVIRFVQASILPGVPLLALYALVVYVAVVGLQKKGVVGRHWLAIGGDENIARTLGAGVDRAKILAFALSGTLAGLGGVLLMARLGTATVSMGDFLTLATIAAVVLGGTAITGGHGGALGSIIGVLVVSTLADLMNLIAVFPYWQDIIKGLVLVVALLITSFRQREFEVK</sequence>